<dbReference type="Ensembl" id="ENSSFAT00005034276.1">
    <property type="protein sequence ID" value="ENSSFAP00005033113.1"/>
    <property type="gene ID" value="ENSSFAG00005016743.1"/>
</dbReference>
<comment type="similarity">
    <text evidence="4">Belongs to the adenylate kinase family.</text>
</comment>
<dbReference type="AlphaFoldDB" id="A0A672HV50"/>
<dbReference type="CDD" id="cd01428">
    <property type="entry name" value="ADK"/>
    <property type="match status" value="1"/>
</dbReference>
<reference evidence="6" key="1">
    <citation type="submission" date="2019-06" db="EMBL/GenBank/DDBJ databases">
        <authorList>
            <consortium name="Wellcome Sanger Institute Data Sharing"/>
        </authorList>
    </citation>
    <scope>NUCLEOTIDE SEQUENCE [LARGE SCALE GENOMIC DNA]</scope>
</reference>
<evidence type="ECO:0000313" key="6">
    <source>
        <dbReference type="Ensembl" id="ENSSFAP00005033113.1"/>
    </source>
</evidence>
<feature type="region of interest" description="Disordered" evidence="5">
    <location>
        <begin position="260"/>
        <end position="286"/>
    </location>
</feature>
<dbReference type="GO" id="GO:0006139">
    <property type="term" value="P:nucleobase-containing compound metabolic process"/>
    <property type="evidence" value="ECO:0007669"/>
    <property type="project" value="InterPro"/>
</dbReference>
<keyword evidence="3 4" id="KW-0418">Kinase</keyword>
<dbReference type="OMA" id="LVMIRAC"/>
<dbReference type="PANTHER" id="PTHR23359">
    <property type="entry name" value="NUCLEOTIDE KINASE"/>
    <property type="match status" value="1"/>
</dbReference>
<evidence type="ECO:0000256" key="5">
    <source>
        <dbReference type="SAM" id="MobiDB-lite"/>
    </source>
</evidence>
<evidence type="ECO:0000256" key="3">
    <source>
        <dbReference type="ARBA" id="ARBA00022777"/>
    </source>
</evidence>
<proteinExistence type="inferred from homology"/>
<dbReference type="InterPro" id="IPR000850">
    <property type="entry name" value="Adenylat/UMP-CMP_kin"/>
</dbReference>
<dbReference type="SUPFAM" id="SSF52540">
    <property type="entry name" value="P-loop containing nucleoside triphosphate hydrolases"/>
    <property type="match status" value="2"/>
</dbReference>
<keyword evidence="1 4" id="KW-0808">Transferase</keyword>
<feature type="compositionally biased region" description="Polar residues" evidence="5">
    <location>
        <begin position="260"/>
        <end position="279"/>
    </location>
</feature>
<dbReference type="GO" id="GO:0005524">
    <property type="term" value="F:ATP binding"/>
    <property type="evidence" value="ECO:0007669"/>
    <property type="project" value="InterPro"/>
</dbReference>
<dbReference type="GO" id="GO:0019205">
    <property type="term" value="F:nucleobase-containing compound kinase activity"/>
    <property type="evidence" value="ECO:0007669"/>
    <property type="project" value="InterPro"/>
</dbReference>
<dbReference type="FunCoup" id="A0A672HV50">
    <property type="interactions" value="358"/>
</dbReference>
<accession>A0A672HV50</accession>
<evidence type="ECO:0000313" key="7">
    <source>
        <dbReference type="Proteomes" id="UP000472267"/>
    </source>
</evidence>
<evidence type="ECO:0000256" key="1">
    <source>
        <dbReference type="ARBA" id="ARBA00022679"/>
    </source>
</evidence>
<keyword evidence="2" id="KW-0547">Nucleotide-binding</keyword>
<organism evidence="6 7">
    <name type="scientific">Salarias fasciatus</name>
    <name type="common">Jewelled blenny</name>
    <name type="synonym">Blennius fasciatus</name>
    <dbReference type="NCBI Taxonomy" id="181472"/>
    <lineage>
        <taxon>Eukaryota</taxon>
        <taxon>Metazoa</taxon>
        <taxon>Chordata</taxon>
        <taxon>Craniata</taxon>
        <taxon>Vertebrata</taxon>
        <taxon>Euteleostomi</taxon>
        <taxon>Actinopterygii</taxon>
        <taxon>Neopterygii</taxon>
        <taxon>Teleostei</taxon>
        <taxon>Neoteleostei</taxon>
        <taxon>Acanthomorphata</taxon>
        <taxon>Ovalentaria</taxon>
        <taxon>Blenniimorphae</taxon>
        <taxon>Blenniiformes</taxon>
        <taxon>Blennioidei</taxon>
        <taxon>Blenniidae</taxon>
        <taxon>Salariinae</taxon>
        <taxon>Salarias</taxon>
    </lineage>
</organism>
<dbReference type="Pfam" id="PF00406">
    <property type="entry name" value="ADK"/>
    <property type="match status" value="2"/>
</dbReference>
<sequence length="319" mass="35815">MLYTLQDLPDQLLVSLLQKRLNQEDCWTQGWVLEGFPWTRLQALSLQQAGILPQHVVLLEAPDVVLQQRGDGRLLDSLTGDVYHRTFAWPADDVVAQRLEKGRGLSGDQVRQHRREVTGLSSAYQQVLLVVNGDQPPADVSQQVLSFVQTRRCSRTPRILLFGPPGSGKSHQAKLLSEKYRLVDVCCAQVLRAAAAEGSRPGQLIQTYLDQDQDRAVPDSVVLQVLEDRLSREDCSVRGWILHGFPRDLQQARMLQQRPLQPNRYSSSPTAQQVQQLPYSPTGTAAPPTAQQVQQLCWGTAGVLRWYCGGTVVVLWWYC</sequence>
<dbReference type="PRINTS" id="PR00094">
    <property type="entry name" value="ADENYLTKNASE"/>
</dbReference>
<keyword evidence="7" id="KW-1185">Reference proteome</keyword>
<name>A0A672HV50_SALFA</name>
<reference evidence="6" key="3">
    <citation type="submission" date="2025-09" db="UniProtKB">
        <authorList>
            <consortium name="Ensembl"/>
        </authorList>
    </citation>
    <scope>IDENTIFICATION</scope>
</reference>
<dbReference type="Proteomes" id="UP000472267">
    <property type="component" value="Chromosome 12"/>
</dbReference>
<dbReference type="Gene3D" id="3.40.50.300">
    <property type="entry name" value="P-loop containing nucleotide triphosphate hydrolases"/>
    <property type="match status" value="2"/>
</dbReference>
<protein>
    <submittedName>
        <fullName evidence="6">Uncharacterized protein</fullName>
    </submittedName>
</protein>
<evidence type="ECO:0000256" key="2">
    <source>
        <dbReference type="ARBA" id="ARBA00022741"/>
    </source>
</evidence>
<dbReference type="InterPro" id="IPR027417">
    <property type="entry name" value="P-loop_NTPase"/>
</dbReference>
<evidence type="ECO:0000256" key="4">
    <source>
        <dbReference type="RuleBase" id="RU003330"/>
    </source>
</evidence>
<reference evidence="6" key="2">
    <citation type="submission" date="2025-08" db="UniProtKB">
        <authorList>
            <consortium name="Ensembl"/>
        </authorList>
    </citation>
    <scope>IDENTIFICATION</scope>
</reference>
<dbReference type="InParanoid" id="A0A672HV50"/>